<dbReference type="AlphaFoldDB" id="A0A0G1CIQ0"/>
<dbReference type="GO" id="GO:0008233">
    <property type="term" value="F:peptidase activity"/>
    <property type="evidence" value="ECO:0007669"/>
    <property type="project" value="InterPro"/>
</dbReference>
<comment type="caution">
    <text evidence="2">The sequence shown here is derived from an EMBL/GenBank/DDBJ whole genome shotgun (WGS) entry which is preliminary data.</text>
</comment>
<gene>
    <name evidence="2" type="ORF">UV61_C0018G0006</name>
</gene>
<dbReference type="GO" id="GO:0016020">
    <property type="term" value="C:membrane"/>
    <property type="evidence" value="ECO:0007669"/>
    <property type="project" value="InterPro"/>
</dbReference>
<organism evidence="2 3">
    <name type="scientific">Candidatus Gottesmanbacteria bacterium GW2011_GWB1_43_11</name>
    <dbReference type="NCBI Taxonomy" id="1618446"/>
    <lineage>
        <taxon>Bacteria</taxon>
        <taxon>Candidatus Gottesmaniibacteriota</taxon>
    </lineage>
</organism>
<name>A0A0G1CIQ0_9BACT</name>
<dbReference type="EMBL" id="LCFD01000018">
    <property type="protein sequence ID" value="KKS85367.1"/>
    <property type="molecule type" value="Genomic_DNA"/>
</dbReference>
<dbReference type="GO" id="GO:0006508">
    <property type="term" value="P:proteolysis"/>
    <property type="evidence" value="ECO:0007669"/>
    <property type="project" value="InterPro"/>
</dbReference>
<proteinExistence type="predicted"/>
<evidence type="ECO:0000313" key="2">
    <source>
        <dbReference type="EMBL" id="KKS85367.1"/>
    </source>
</evidence>
<evidence type="ECO:0000259" key="1">
    <source>
        <dbReference type="Pfam" id="PF03412"/>
    </source>
</evidence>
<dbReference type="GO" id="GO:0005524">
    <property type="term" value="F:ATP binding"/>
    <property type="evidence" value="ECO:0007669"/>
    <property type="project" value="InterPro"/>
</dbReference>
<dbReference type="InterPro" id="IPR005074">
    <property type="entry name" value="Peptidase_C39"/>
</dbReference>
<reference evidence="2 3" key="1">
    <citation type="journal article" date="2015" name="Nature">
        <title>rRNA introns, odd ribosomes, and small enigmatic genomes across a large radiation of phyla.</title>
        <authorList>
            <person name="Brown C.T."/>
            <person name="Hug L.A."/>
            <person name="Thomas B.C."/>
            <person name="Sharon I."/>
            <person name="Castelle C.J."/>
            <person name="Singh A."/>
            <person name="Wilkins M.J."/>
            <person name="Williams K.H."/>
            <person name="Banfield J.F."/>
        </authorList>
    </citation>
    <scope>NUCLEOTIDE SEQUENCE [LARGE SCALE GENOMIC DNA]</scope>
</reference>
<protein>
    <recommendedName>
        <fullName evidence="1">Peptidase C39 domain-containing protein</fullName>
    </recommendedName>
</protein>
<dbReference type="STRING" id="1618446.UV61_C0018G0006"/>
<sequence length="202" mass="23320">MAKTLSKPFPKLPRLKQKTWDHCGPAVLSMLAGFLGTKIAQDRFVEAAGVRRKLKKHGMNILELGLAVTKLLPQYRFWYKANATVADLDRIINHYHQPVGVEWQGDFGKYSDGDDGHYSIITRVNLKTKSLQLADPFSAFAGNDRTFTIPNFVSRWWDYNEIAHPKTKRKHKVKDHHMTFTLTVGSRKFPRILKMRQVKEDK</sequence>
<dbReference type="Proteomes" id="UP000034050">
    <property type="component" value="Unassembled WGS sequence"/>
</dbReference>
<feature type="domain" description="Peptidase C39" evidence="1">
    <location>
        <begin position="16"/>
        <end position="159"/>
    </location>
</feature>
<accession>A0A0G1CIQ0</accession>
<evidence type="ECO:0000313" key="3">
    <source>
        <dbReference type="Proteomes" id="UP000034050"/>
    </source>
</evidence>
<dbReference type="Gene3D" id="3.90.70.10">
    <property type="entry name" value="Cysteine proteinases"/>
    <property type="match status" value="1"/>
</dbReference>
<dbReference type="Pfam" id="PF03412">
    <property type="entry name" value="Peptidase_C39"/>
    <property type="match status" value="1"/>
</dbReference>